<dbReference type="InterPro" id="IPR020051">
    <property type="entry name" value="SagB-type_dehydrogenase"/>
</dbReference>
<sequence length="456" mass="49414">MKLSVAGIVSTYSFADDVKCLLTRSGAVILPYRERLDALSADQVALLRQLNGGSATVGDDAPPSTLELISRLSSLGAVRTTVAAGDRKLYSLNPFRAPSTERPTQAPPSVAPSRFTVVRRCGAAVVAENPMSWCDITFHDSAALSALFGLDDAALDADVVARLRADALWAGHLSEPAVEDAEFRTRSWSPHELWFHRRSTVGNRLRGNAFAHFGPTRWADGRGFEPLPARRDAFPGATVELPRPDLDALRERDITLTAAIEDRRSVRSFDDDNPVSLDQLAELLYRSSRTRSVTTIGPQRAVPEELPSRPYPSGGSLYETEIYLVVRLAAGLDSGLYHYDSLDHVLRRVADYDHPAVADLIAPSAVTLADGRQPQVLLIPAARVGRIMWTYEQMPYAVIMKHVGVLTQTLYLIATSMGLGGVAQGYVDTQAFAAATGNDELVECGVGSFVVGSVRA</sequence>
<dbReference type="InterPro" id="IPR054488">
    <property type="entry name" value="ThcOx_dom2"/>
</dbReference>
<dbReference type="PANTHER" id="PTHR43745">
    <property type="entry name" value="NITROREDUCTASE MJ1384-RELATED"/>
    <property type="match status" value="1"/>
</dbReference>
<gene>
    <name evidence="3" type="ORF">HH308_23355</name>
</gene>
<evidence type="ECO:0000313" key="4">
    <source>
        <dbReference type="Proteomes" id="UP000550729"/>
    </source>
</evidence>
<dbReference type="Pfam" id="PF00881">
    <property type="entry name" value="Nitroreductase"/>
    <property type="match status" value="1"/>
</dbReference>
<dbReference type="InterPro" id="IPR029479">
    <property type="entry name" value="Nitroreductase"/>
</dbReference>
<dbReference type="InterPro" id="IPR052544">
    <property type="entry name" value="Bacteriocin_Proc_Enz"/>
</dbReference>
<proteinExistence type="predicted"/>
<protein>
    <submittedName>
        <fullName evidence="3">SagB/ThcOx family dehydrogenase</fullName>
    </submittedName>
</protein>
<feature type="domain" description="Nitroreductase" evidence="1">
    <location>
        <begin position="260"/>
        <end position="440"/>
    </location>
</feature>
<dbReference type="SUPFAM" id="SSF55469">
    <property type="entry name" value="FMN-dependent nitroreductase-like"/>
    <property type="match status" value="1"/>
</dbReference>
<reference evidence="3 4" key="1">
    <citation type="submission" date="2020-04" db="EMBL/GenBank/DDBJ databases">
        <title>Gordonia sp. nov. TBRC 11910.</title>
        <authorList>
            <person name="Suriyachadkun C."/>
        </authorList>
    </citation>
    <scope>NUCLEOTIDE SEQUENCE [LARGE SCALE GENOMIC DNA]</scope>
    <source>
        <strain evidence="3 4">TBRC 11910</strain>
    </source>
</reference>
<dbReference type="Proteomes" id="UP000550729">
    <property type="component" value="Unassembled WGS sequence"/>
</dbReference>
<name>A0A848L996_9ACTN</name>
<dbReference type="InterPro" id="IPR000415">
    <property type="entry name" value="Nitroreductase-like"/>
</dbReference>
<dbReference type="Pfam" id="PF22767">
    <property type="entry name" value="ThcOx"/>
    <property type="match status" value="1"/>
</dbReference>
<dbReference type="RefSeq" id="WP_170196662.1">
    <property type="nucleotide sequence ID" value="NZ_JABBNB010000031.1"/>
</dbReference>
<organism evidence="3 4">
    <name type="scientific">Gordonia asplenii</name>
    <dbReference type="NCBI Taxonomy" id="2725283"/>
    <lineage>
        <taxon>Bacteria</taxon>
        <taxon>Bacillati</taxon>
        <taxon>Actinomycetota</taxon>
        <taxon>Actinomycetes</taxon>
        <taxon>Mycobacteriales</taxon>
        <taxon>Gordoniaceae</taxon>
        <taxon>Gordonia</taxon>
    </lineage>
</organism>
<accession>A0A848L996</accession>
<keyword evidence="4" id="KW-1185">Reference proteome</keyword>
<dbReference type="Gene3D" id="3.40.109.10">
    <property type="entry name" value="NADH Oxidase"/>
    <property type="match status" value="1"/>
</dbReference>
<dbReference type="GO" id="GO:0016491">
    <property type="term" value="F:oxidoreductase activity"/>
    <property type="evidence" value="ECO:0007669"/>
    <property type="project" value="InterPro"/>
</dbReference>
<dbReference type="CDD" id="cd02142">
    <property type="entry name" value="McbC_SagB-like_oxidoreductase"/>
    <property type="match status" value="1"/>
</dbReference>
<evidence type="ECO:0000259" key="2">
    <source>
        <dbReference type="Pfam" id="PF22767"/>
    </source>
</evidence>
<evidence type="ECO:0000313" key="3">
    <source>
        <dbReference type="EMBL" id="NMO04158.1"/>
    </source>
</evidence>
<dbReference type="PANTHER" id="PTHR43745:SF2">
    <property type="entry name" value="NITROREDUCTASE MJ1384-RELATED"/>
    <property type="match status" value="1"/>
</dbReference>
<dbReference type="NCBIfam" id="TIGR03605">
    <property type="entry name" value="antibiot_sagB"/>
    <property type="match status" value="1"/>
</dbReference>
<feature type="domain" description="Cyanobactin oxidase ThcOx second" evidence="2">
    <location>
        <begin position="113"/>
        <end position="203"/>
    </location>
</feature>
<dbReference type="AlphaFoldDB" id="A0A848L996"/>
<comment type="caution">
    <text evidence="3">The sequence shown here is derived from an EMBL/GenBank/DDBJ whole genome shotgun (WGS) entry which is preliminary data.</text>
</comment>
<evidence type="ECO:0000259" key="1">
    <source>
        <dbReference type="Pfam" id="PF00881"/>
    </source>
</evidence>
<dbReference type="EMBL" id="JABBNB010000031">
    <property type="protein sequence ID" value="NMO04158.1"/>
    <property type="molecule type" value="Genomic_DNA"/>
</dbReference>